<gene>
    <name evidence="1" type="ORF">A2557_11090</name>
</gene>
<accession>A0A1F6H265</accession>
<name>A0A1F6H265_9PROT</name>
<dbReference type="Proteomes" id="UP000177583">
    <property type="component" value="Unassembled WGS sequence"/>
</dbReference>
<proteinExistence type="predicted"/>
<evidence type="ECO:0000313" key="2">
    <source>
        <dbReference type="Proteomes" id="UP000177583"/>
    </source>
</evidence>
<comment type="caution">
    <text evidence="1">The sequence shown here is derived from an EMBL/GenBank/DDBJ whole genome shotgun (WGS) entry which is preliminary data.</text>
</comment>
<organism evidence="1 2">
    <name type="scientific">Candidatus Lambdaproteobacteria bacterium RIFOXYD2_FULL_56_26</name>
    <dbReference type="NCBI Taxonomy" id="1817773"/>
    <lineage>
        <taxon>Bacteria</taxon>
        <taxon>Pseudomonadati</taxon>
        <taxon>Pseudomonadota</taxon>
        <taxon>Candidatus Lambdaproteobacteria</taxon>
    </lineage>
</organism>
<protein>
    <submittedName>
        <fullName evidence="1">Uncharacterized protein</fullName>
    </submittedName>
</protein>
<dbReference type="AlphaFoldDB" id="A0A1F6H265"/>
<reference evidence="1 2" key="1">
    <citation type="journal article" date="2016" name="Nat. Commun.">
        <title>Thousands of microbial genomes shed light on interconnected biogeochemical processes in an aquifer system.</title>
        <authorList>
            <person name="Anantharaman K."/>
            <person name="Brown C.T."/>
            <person name="Hug L.A."/>
            <person name="Sharon I."/>
            <person name="Castelle C.J."/>
            <person name="Probst A.J."/>
            <person name="Thomas B.C."/>
            <person name="Singh A."/>
            <person name="Wilkins M.J."/>
            <person name="Karaoz U."/>
            <person name="Brodie E.L."/>
            <person name="Williams K.H."/>
            <person name="Hubbard S.S."/>
            <person name="Banfield J.F."/>
        </authorList>
    </citation>
    <scope>NUCLEOTIDE SEQUENCE [LARGE SCALE GENOMIC DNA]</scope>
</reference>
<evidence type="ECO:0000313" key="1">
    <source>
        <dbReference type="EMBL" id="OGH04384.1"/>
    </source>
</evidence>
<sequence>MLALAKNIRAQESVRPFLGYELGEANLWVEKKSADTSAWIIDGLRPTMGMIFEQWQDSETGFRFEWRPAIRFNSYFMQNDGIKDGETIYNSNYSLLDYYAWSMDLRMVYEDHPDTRRGLQLYAGPVFAYGLLSGRVFLTRGSDRTPKCVTETYENYNKDINHSACERVNFSSIQTLATVQIGAAWLFYWGEFGVKYRTPFRWETANFRLKQSESPVLYLESPQFAEFVIETFGPIFRDFFEFP</sequence>
<dbReference type="EMBL" id="MFNF01000004">
    <property type="protein sequence ID" value="OGH04384.1"/>
    <property type="molecule type" value="Genomic_DNA"/>
</dbReference>